<dbReference type="EMBL" id="BMRB01000007">
    <property type="protein sequence ID" value="GGS54900.1"/>
    <property type="molecule type" value="Genomic_DNA"/>
</dbReference>
<reference evidence="2" key="1">
    <citation type="journal article" date="2014" name="Int. J. Syst. Evol. Microbiol.">
        <title>Complete genome sequence of Corynebacterium casei LMG S-19264T (=DSM 44701T), isolated from a smear-ripened cheese.</title>
        <authorList>
            <consortium name="US DOE Joint Genome Institute (JGI-PGF)"/>
            <person name="Walter F."/>
            <person name="Albersmeier A."/>
            <person name="Kalinowski J."/>
            <person name="Ruckert C."/>
        </authorList>
    </citation>
    <scope>NUCLEOTIDE SEQUENCE</scope>
    <source>
        <strain evidence="2">JCM 3276</strain>
    </source>
</reference>
<sequence>MSSKEIPAPVRPSGGMSDGDTKTGAGAAYDQSREVLIVQTSYNIHAYRYPFDKFDQGGM</sequence>
<reference evidence="2" key="2">
    <citation type="submission" date="2020-09" db="EMBL/GenBank/DDBJ databases">
        <authorList>
            <person name="Sun Q."/>
            <person name="Ohkuma M."/>
        </authorList>
    </citation>
    <scope>NUCLEOTIDE SEQUENCE</scope>
    <source>
        <strain evidence="2">JCM 3276</strain>
    </source>
</reference>
<comment type="caution">
    <text evidence="2">The sequence shown here is derived from an EMBL/GenBank/DDBJ whole genome shotgun (WGS) entry which is preliminary data.</text>
</comment>
<gene>
    <name evidence="2" type="ORF">GCM10010171_57560</name>
</gene>
<accession>A0A918LJ12</accession>
<evidence type="ECO:0000313" key="2">
    <source>
        <dbReference type="EMBL" id="GGS54900.1"/>
    </source>
</evidence>
<protein>
    <submittedName>
        <fullName evidence="2">Uncharacterized protein</fullName>
    </submittedName>
</protein>
<proteinExistence type="predicted"/>
<keyword evidence="3" id="KW-1185">Reference proteome</keyword>
<dbReference type="Proteomes" id="UP000660680">
    <property type="component" value="Unassembled WGS sequence"/>
</dbReference>
<evidence type="ECO:0000313" key="3">
    <source>
        <dbReference type="Proteomes" id="UP000660680"/>
    </source>
</evidence>
<feature type="region of interest" description="Disordered" evidence="1">
    <location>
        <begin position="1"/>
        <end position="30"/>
    </location>
</feature>
<organism evidence="2 3">
    <name type="scientific">Actinokineospora fastidiosa</name>
    <dbReference type="NCBI Taxonomy" id="1816"/>
    <lineage>
        <taxon>Bacteria</taxon>
        <taxon>Bacillati</taxon>
        <taxon>Actinomycetota</taxon>
        <taxon>Actinomycetes</taxon>
        <taxon>Pseudonocardiales</taxon>
        <taxon>Pseudonocardiaceae</taxon>
        <taxon>Actinokineospora</taxon>
    </lineage>
</organism>
<dbReference type="AlphaFoldDB" id="A0A918LJ12"/>
<evidence type="ECO:0000256" key="1">
    <source>
        <dbReference type="SAM" id="MobiDB-lite"/>
    </source>
</evidence>
<name>A0A918LJ12_9PSEU</name>